<feature type="domain" description="Sigma-54 factor interaction" evidence="6">
    <location>
        <begin position="230"/>
        <end position="462"/>
    </location>
</feature>
<name>A0A1L7NAJ3_PSEPU</name>
<dbReference type="CDD" id="cd00009">
    <property type="entry name" value="AAA"/>
    <property type="match status" value="1"/>
</dbReference>
<dbReference type="SUPFAM" id="SSF52540">
    <property type="entry name" value="P-loop containing nucleoside triphosphate hydrolases"/>
    <property type="match status" value="1"/>
</dbReference>
<dbReference type="InterPro" id="IPR009057">
    <property type="entry name" value="Homeodomain-like_sf"/>
</dbReference>
<dbReference type="GO" id="GO:0043565">
    <property type="term" value="F:sequence-specific DNA binding"/>
    <property type="evidence" value="ECO:0007669"/>
    <property type="project" value="InterPro"/>
</dbReference>
<evidence type="ECO:0000313" key="7">
    <source>
        <dbReference type="EMBL" id="BAW22494.1"/>
    </source>
</evidence>
<evidence type="ECO:0000256" key="1">
    <source>
        <dbReference type="ARBA" id="ARBA00022741"/>
    </source>
</evidence>
<dbReference type="PROSITE" id="PS00676">
    <property type="entry name" value="SIGMA54_INTERACT_2"/>
    <property type="match status" value="1"/>
</dbReference>
<dbReference type="Pfam" id="PF25601">
    <property type="entry name" value="AAA_lid_14"/>
    <property type="match status" value="1"/>
</dbReference>
<dbReference type="GO" id="GO:0006355">
    <property type="term" value="P:regulation of DNA-templated transcription"/>
    <property type="evidence" value="ECO:0007669"/>
    <property type="project" value="InterPro"/>
</dbReference>
<dbReference type="RefSeq" id="WP_096425854.1">
    <property type="nucleotide sequence ID" value="NZ_AP015029.1"/>
</dbReference>
<dbReference type="GO" id="GO:0005737">
    <property type="term" value="C:cytoplasm"/>
    <property type="evidence" value="ECO:0007669"/>
    <property type="project" value="InterPro"/>
</dbReference>
<dbReference type="InterPro" id="IPR002197">
    <property type="entry name" value="HTH_Fis"/>
</dbReference>
<keyword evidence="1" id="KW-0547">Nucleotide-binding</keyword>
<dbReference type="SUPFAM" id="SSF159800">
    <property type="entry name" value="PrpR receptor domain-like"/>
    <property type="match status" value="1"/>
</dbReference>
<dbReference type="Gene3D" id="1.10.8.60">
    <property type="match status" value="1"/>
</dbReference>
<dbReference type="Proteomes" id="UP000218731">
    <property type="component" value="Chromosome 1"/>
</dbReference>
<dbReference type="Gene3D" id="3.40.50.300">
    <property type="entry name" value="P-loop containing nucleotide triphosphate hydrolases"/>
    <property type="match status" value="1"/>
</dbReference>
<dbReference type="PANTHER" id="PTHR32071:SF81">
    <property type="entry name" value="PROPIONATE CATABOLISM OPERON REGULATORY PROTEIN"/>
    <property type="match status" value="1"/>
</dbReference>
<dbReference type="InterPro" id="IPR003593">
    <property type="entry name" value="AAA+_ATPase"/>
</dbReference>
<evidence type="ECO:0000256" key="4">
    <source>
        <dbReference type="ARBA" id="ARBA00023125"/>
    </source>
</evidence>
<keyword evidence="4" id="KW-0238">DNA-binding</keyword>
<gene>
    <name evidence="7" type="ORF">KF715C_ch19210</name>
</gene>
<dbReference type="InterPro" id="IPR012704">
    <property type="entry name" value="Sig_transdc_resp-reg_PrpR"/>
</dbReference>
<evidence type="ECO:0000256" key="3">
    <source>
        <dbReference type="ARBA" id="ARBA00023015"/>
    </source>
</evidence>
<dbReference type="PANTHER" id="PTHR32071">
    <property type="entry name" value="TRANSCRIPTIONAL REGULATORY PROTEIN"/>
    <property type="match status" value="1"/>
</dbReference>
<dbReference type="SUPFAM" id="SSF46689">
    <property type="entry name" value="Homeodomain-like"/>
    <property type="match status" value="1"/>
</dbReference>
<dbReference type="GO" id="GO:0005524">
    <property type="term" value="F:ATP binding"/>
    <property type="evidence" value="ECO:0007669"/>
    <property type="project" value="UniProtKB-KW"/>
</dbReference>
<accession>A0A1L7NAJ3</accession>
<dbReference type="InterPro" id="IPR027417">
    <property type="entry name" value="P-loop_NTPase"/>
</dbReference>
<dbReference type="FunFam" id="3.40.50.300:FF:000006">
    <property type="entry name" value="DNA-binding transcriptional regulator NtrC"/>
    <property type="match status" value="1"/>
</dbReference>
<dbReference type="EMBL" id="AP015029">
    <property type="protein sequence ID" value="BAW22494.1"/>
    <property type="molecule type" value="Genomic_DNA"/>
</dbReference>
<dbReference type="NCBIfam" id="TIGR02329">
    <property type="entry name" value="propionate_PrpR"/>
    <property type="match status" value="1"/>
</dbReference>
<dbReference type="SMART" id="SM00382">
    <property type="entry name" value="AAA"/>
    <property type="match status" value="1"/>
</dbReference>
<dbReference type="GO" id="GO:0000156">
    <property type="term" value="F:phosphorelay response regulator activity"/>
    <property type="evidence" value="ECO:0007669"/>
    <property type="project" value="InterPro"/>
</dbReference>
<dbReference type="InterPro" id="IPR025944">
    <property type="entry name" value="Sigma_54_int_dom_CS"/>
</dbReference>
<dbReference type="PROSITE" id="PS50045">
    <property type="entry name" value="SIGMA54_INTERACT_4"/>
    <property type="match status" value="1"/>
</dbReference>
<dbReference type="InterPro" id="IPR010524">
    <property type="entry name" value="Sig_transdc_resp-reg_PrpR_N"/>
</dbReference>
<organism evidence="7 8">
    <name type="scientific">Pseudomonas putida</name>
    <name type="common">Arthrobacter siderocapsulatus</name>
    <dbReference type="NCBI Taxonomy" id="303"/>
    <lineage>
        <taxon>Bacteria</taxon>
        <taxon>Pseudomonadati</taxon>
        <taxon>Pseudomonadota</taxon>
        <taxon>Gammaproteobacteria</taxon>
        <taxon>Pseudomonadales</taxon>
        <taxon>Pseudomonadaceae</taxon>
        <taxon>Pseudomonas</taxon>
    </lineage>
</organism>
<dbReference type="Pfam" id="PF00158">
    <property type="entry name" value="Sigma54_activat"/>
    <property type="match status" value="1"/>
</dbReference>
<dbReference type="Pfam" id="PF02954">
    <property type="entry name" value="HTH_8"/>
    <property type="match status" value="1"/>
</dbReference>
<dbReference type="InterPro" id="IPR025943">
    <property type="entry name" value="Sigma_54_int_dom_ATP-bd_2"/>
</dbReference>
<keyword evidence="5" id="KW-0804">Transcription</keyword>
<dbReference type="InterPro" id="IPR025662">
    <property type="entry name" value="Sigma_54_int_dom_ATP-bd_1"/>
</dbReference>
<dbReference type="Gene3D" id="3.40.50.10660">
    <property type="entry name" value="PrpR receptor domain-like"/>
    <property type="match status" value="1"/>
</dbReference>
<dbReference type="GO" id="GO:0019629">
    <property type="term" value="P:propionate catabolic process, 2-methylcitrate cycle"/>
    <property type="evidence" value="ECO:0007669"/>
    <property type="project" value="InterPro"/>
</dbReference>
<dbReference type="Gene3D" id="1.10.10.60">
    <property type="entry name" value="Homeodomain-like"/>
    <property type="match status" value="1"/>
</dbReference>
<reference evidence="7 8" key="1">
    <citation type="submission" date="2015-11" db="EMBL/GenBank/DDBJ databases">
        <title>Complete genome sequencing of a biphenyl-degrading bacterium, Pseudomonas putida KF715 (=NBRC110667).</title>
        <authorList>
            <person name="Suenaga H."/>
            <person name="Fujihara N."/>
            <person name="Watanabe T."/>
            <person name="Hirose J."/>
            <person name="Kimura N."/>
            <person name="Yamazoe A."/>
            <person name="Hosoyama A."/>
            <person name="Shimodaira J."/>
            <person name="Furukawa K."/>
        </authorList>
    </citation>
    <scope>NUCLEOTIDE SEQUENCE [LARGE SCALE GENOMIC DNA]</scope>
    <source>
        <strain evidence="7 8">KF715</strain>
    </source>
</reference>
<dbReference type="InterPro" id="IPR058031">
    <property type="entry name" value="AAA_lid_NorR"/>
</dbReference>
<proteinExistence type="predicted"/>
<evidence type="ECO:0000313" key="8">
    <source>
        <dbReference type="Proteomes" id="UP000218731"/>
    </source>
</evidence>
<dbReference type="Gene3D" id="3.40.50.2300">
    <property type="match status" value="1"/>
</dbReference>
<sequence>MPVTAYLPRVVALVTHLHRPAAPSRMAQLIEQVSADYRQQARIEVIETSLADLLPLARKLESHQQADVILCSGAAADYLRHHLITSVRTLHLGEFDLIRALVQARDRASRVGILSFAQPYPELAAMQALFTLQIREHTYTSLEQARDQVERLVADGFEVIIGSPTVCQLADAAGAQGVLALDAESLRHTFDSLVTLSAKAGEPPTHRLPRRGREQPDARPFKARHRFEQLLGDAPAFRAILSLAQRYAQADATVLITGESGTGKELLAQSMHHASPRQQGPFVAINCAALPESLLESELFGYEDGAFTGSRKGGKPGLIELAHTGTLFLDEIGDMPVALQTRLLRVLQEREVLRLGACQPKAVDIRVIAATHCDLPARIADQRFRQDLYYRLNILRLAVPPLRERIADIVPVFNALLARHCRARGLPPSSDEHVQHILPLMLRHPWPGNMRELENIAERAALCLSPQGHDDKVDLATLFPEFFEAGAAAAAKRPHAATDNLRSLGKAAETAHARQVLACCDGDMDEAARRLGVSRSTVWRRVRSLA</sequence>
<dbReference type="InterPro" id="IPR002078">
    <property type="entry name" value="Sigma_54_int"/>
</dbReference>
<keyword evidence="3" id="KW-0805">Transcription regulation</keyword>
<protein>
    <submittedName>
        <fullName evidence="7">ATPase AAA</fullName>
    </submittedName>
</protein>
<dbReference type="PROSITE" id="PS00688">
    <property type="entry name" value="SIGMA54_INTERACT_3"/>
    <property type="match status" value="1"/>
</dbReference>
<dbReference type="Pfam" id="PF06506">
    <property type="entry name" value="PrpR_N"/>
    <property type="match status" value="1"/>
</dbReference>
<dbReference type="AlphaFoldDB" id="A0A1L7NAJ3"/>
<evidence type="ECO:0000256" key="2">
    <source>
        <dbReference type="ARBA" id="ARBA00022840"/>
    </source>
</evidence>
<evidence type="ECO:0000256" key="5">
    <source>
        <dbReference type="ARBA" id="ARBA00023163"/>
    </source>
</evidence>
<dbReference type="PROSITE" id="PS00675">
    <property type="entry name" value="SIGMA54_INTERACT_1"/>
    <property type="match status" value="1"/>
</dbReference>
<keyword evidence="2" id="KW-0067">ATP-binding</keyword>
<evidence type="ECO:0000259" key="6">
    <source>
        <dbReference type="PROSITE" id="PS50045"/>
    </source>
</evidence>